<reference evidence="4 5" key="1">
    <citation type="submission" date="2017-03" db="EMBL/GenBank/DDBJ databases">
        <authorList>
            <person name="Afonso C.L."/>
            <person name="Miller P.J."/>
            <person name="Scott M.A."/>
            <person name="Spackman E."/>
            <person name="Goraichik I."/>
            <person name="Dimitrov K.M."/>
            <person name="Suarez D.L."/>
            <person name="Swayne D.E."/>
        </authorList>
    </citation>
    <scope>NUCLEOTIDE SEQUENCE [LARGE SCALE GENOMIC DNA]</scope>
    <source>
        <strain evidence="4">SB41UT1</strain>
    </source>
</reference>
<protein>
    <submittedName>
        <fullName evidence="4">HTH-type transcriptional regulator BetI</fullName>
    </submittedName>
</protein>
<dbReference type="InterPro" id="IPR009057">
    <property type="entry name" value="Homeodomain-like_sf"/>
</dbReference>
<sequence>MGRPSKKEERTEQVLQAFQRCVARYGLDGSTLERLAEESGLQRSLVRHFVGNRDDLVRLLAERVVSRSDAQWQELLQMLPKQQAVPVLISFLFDYDASDPELIQVVSSLCFASGQDAYLQEKMQAWTNRFIGDLATILKGDYPKASKKQRDAVAFGLASLYLNLDSLVSLALVSQYRASAKLAAESLVASLKA</sequence>
<accession>A0A1X7AR17</accession>
<dbReference type="EMBL" id="FWPT01000015">
    <property type="protein sequence ID" value="SMA50685.1"/>
    <property type="molecule type" value="Genomic_DNA"/>
</dbReference>
<dbReference type="PANTHER" id="PTHR30328:SF54">
    <property type="entry name" value="HTH-TYPE TRANSCRIPTIONAL REPRESSOR SCO4008"/>
    <property type="match status" value="1"/>
</dbReference>
<dbReference type="GO" id="GO:0003677">
    <property type="term" value="F:DNA binding"/>
    <property type="evidence" value="ECO:0007669"/>
    <property type="project" value="UniProtKB-UniRule"/>
</dbReference>
<dbReference type="InterPro" id="IPR050109">
    <property type="entry name" value="HTH-type_TetR-like_transc_reg"/>
</dbReference>
<dbReference type="InterPro" id="IPR001647">
    <property type="entry name" value="HTH_TetR"/>
</dbReference>
<evidence type="ECO:0000259" key="3">
    <source>
        <dbReference type="PROSITE" id="PS50977"/>
    </source>
</evidence>
<name>A0A1X7AR17_9GAMM</name>
<dbReference type="PANTHER" id="PTHR30328">
    <property type="entry name" value="TRANSCRIPTIONAL REPRESSOR"/>
    <property type="match status" value="1"/>
</dbReference>
<gene>
    <name evidence="4" type="primary">betI_2</name>
    <name evidence="4" type="ORF">EHSB41UT_04502</name>
</gene>
<keyword evidence="1 2" id="KW-0238">DNA-binding</keyword>
<evidence type="ECO:0000313" key="5">
    <source>
        <dbReference type="Proteomes" id="UP000196573"/>
    </source>
</evidence>
<dbReference type="OrthoDB" id="9809265at2"/>
<organism evidence="4 5">
    <name type="scientific">Parendozoicomonas haliclonae</name>
    <dbReference type="NCBI Taxonomy" id="1960125"/>
    <lineage>
        <taxon>Bacteria</taxon>
        <taxon>Pseudomonadati</taxon>
        <taxon>Pseudomonadota</taxon>
        <taxon>Gammaproteobacteria</taxon>
        <taxon>Oceanospirillales</taxon>
        <taxon>Endozoicomonadaceae</taxon>
        <taxon>Parendozoicomonas</taxon>
    </lineage>
</organism>
<evidence type="ECO:0000256" key="1">
    <source>
        <dbReference type="ARBA" id="ARBA00023125"/>
    </source>
</evidence>
<evidence type="ECO:0000313" key="4">
    <source>
        <dbReference type="EMBL" id="SMA50685.1"/>
    </source>
</evidence>
<dbReference type="RefSeq" id="WP_087113124.1">
    <property type="nucleotide sequence ID" value="NZ_CBCSCN010000015.1"/>
</dbReference>
<dbReference type="Proteomes" id="UP000196573">
    <property type="component" value="Unassembled WGS sequence"/>
</dbReference>
<keyword evidence="5" id="KW-1185">Reference proteome</keyword>
<proteinExistence type="predicted"/>
<dbReference type="AlphaFoldDB" id="A0A1X7AR17"/>
<evidence type="ECO:0000256" key="2">
    <source>
        <dbReference type="PROSITE-ProRule" id="PRU00335"/>
    </source>
</evidence>
<dbReference type="PROSITE" id="PS50977">
    <property type="entry name" value="HTH_TETR_2"/>
    <property type="match status" value="1"/>
</dbReference>
<dbReference type="SUPFAM" id="SSF46689">
    <property type="entry name" value="Homeodomain-like"/>
    <property type="match status" value="1"/>
</dbReference>
<feature type="domain" description="HTH tetR-type" evidence="3">
    <location>
        <begin position="8"/>
        <end position="68"/>
    </location>
</feature>
<dbReference type="Gene3D" id="1.10.357.10">
    <property type="entry name" value="Tetracycline Repressor, domain 2"/>
    <property type="match status" value="1"/>
</dbReference>
<feature type="DNA-binding region" description="H-T-H motif" evidence="2">
    <location>
        <begin position="31"/>
        <end position="50"/>
    </location>
</feature>